<evidence type="ECO:0000313" key="3">
    <source>
        <dbReference type="Proteomes" id="UP001589734"/>
    </source>
</evidence>
<name>A0ABV6BVL2_9FLAO</name>
<keyword evidence="1" id="KW-1133">Transmembrane helix</keyword>
<evidence type="ECO:0000313" key="2">
    <source>
        <dbReference type="EMBL" id="MFC0078701.1"/>
    </source>
</evidence>
<gene>
    <name evidence="2" type="ORF">ACFFLS_16755</name>
</gene>
<reference evidence="2 3" key="1">
    <citation type="submission" date="2024-09" db="EMBL/GenBank/DDBJ databases">
        <authorList>
            <person name="Sun Q."/>
            <person name="Mori K."/>
        </authorList>
    </citation>
    <scope>NUCLEOTIDE SEQUENCE [LARGE SCALE GENOMIC DNA]</scope>
    <source>
        <strain evidence="2 3">CGMCC 1.12926</strain>
    </source>
</reference>
<keyword evidence="1" id="KW-0472">Membrane</keyword>
<dbReference type="InterPro" id="IPR021326">
    <property type="entry name" value="DUF2931"/>
</dbReference>
<protein>
    <submittedName>
        <fullName evidence="2">DUF2931 family protein</fullName>
    </submittedName>
</protein>
<keyword evidence="3" id="KW-1185">Reference proteome</keyword>
<dbReference type="EMBL" id="JBHLYW010000010">
    <property type="protein sequence ID" value="MFC0078701.1"/>
    <property type="molecule type" value="Genomic_DNA"/>
</dbReference>
<sequence length="348" mass="40818">MKYFTKREDRINVALTVLLLIILIANLIQIYNYKADERFEWSSGVLSKKGNVVQVSTCYFHHTNNWNYDVDKNRIIDNGWNDINFSEKSKENSFYPDSLSITWFSYTEKKFYNGNFKLPYAIILEKAKQLRETTNPYKSNFANENPNQVLLYFFAEILPKGKLLVWISDADKNLKISEYQAKTVNETWHVFDDIEEKNTNSKIDIDAKVALVMEKHSYNVDLNLPDGFYLTEADVKLFNQNNWSLEDGKNKKNYIFENIPSGIRLSWENDTRRFATQISFDELEILNTFRKMYVPEKAKPLLLELTVNNKNDSIVISLKNNLKVIKINPSYISVYPLEQKNDNVEVSK</sequence>
<comment type="caution">
    <text evidence="2">The sequence shown here is derived from an EMBL/GenBank/DDBJ whole genome shotgun (WGS) entry which is preliminary data.</text>
</comment>
<proteinExistence type="predicted"/>
<feature type="transmembrane region" description="Helical" evidence="1">
    <location>
        <begin position="12"/>
        <end position="31"/>
    </location>
</feature>
<evidence type="ECO:0000256" key="1">
    <source>
        <dbReference type="SAM" id="Phobius"/>
    </source>
</evidence>
<keyword evidence="1" id="KW-0812">Transmembrane</keyword>
<accession>A0ABV6BVL2</accession>
<organism evidence="2 3">
    <name type="scientific">Flavobacterium procerum</name>
    <dbReference type="NCBI Taxonomy" id="1455569"/>
    <lineage>
        <taxon>Bacteria</taxon>
        <taxon>Pseudomonadati</taxon>
        <taxon>Bacteroidota</taxon>
        <taxon>Flavobacteriia</taxon>
        <taxon>Flavobacteriales</taxon>
        <taxon>Flavobacteriaceae</taxon>
        <taxon>Flavobacterium</taxon>
    </lineage>
</organism>
<dbReference type="RefSeq" id="WP_379684362.1">
    <property type="nucleotide sequence ID" value="NZ_JBHLYW010000010.1"/>
</dbReference>
<dbReference type="Proteomes" id="UP001589734">
    <property type="component" value="Unassembled WGS sequence"/>
</dbReference>
<dbReference type="Pfam" id="PF11153">
    <property type="entry name" value="DUF2931"/>
    <property type="match status" value="1"/>
</dbReference>